<dbReference type="FunFam" id="1.10.510.10:FF:000121">
    <property type="entry name" value="Serine/threonine-protein kinase nrc-2"/>
    <property type="match status" value="1"/>
</dbReference>
<dbReference type="InterPro" id="IPR000719">
    <property type="entry name" value="Prot_kinase_dom"/>
</dbReference>
<evidence type="ECO:0000256" key="8">
    <source>
        <dbReference type="ARBA" id="ARBA00047899"/>
    </source>
</evidence>
<reference evidence="12" key="1">
    <citation type="submission" date="2023-03" db="EMBL/GenBank/DDBJ databases">
        <title>Mating type loci evolution in Malassezia.</title>
        <authorList>
            <person name="Coelho M.A."/>
        </authorList>
    </citation>
    <scope>NUCLEOTIDE SEQUENCE</scope>
    <source>
        <strain evidence="12">CBS 9557</strain>
    </source>
</reference>
<dbReference type="AlphaFoldDB" id="A0AAF0EP96"/>
<feature type="region of interest" description="Disordered" evidence="10">
    <location>
        <begin position="132"/>
        <end position="259"/>
    </location>
</feature>
<dbReference type="EMBL" id="CP119897">
    <property type="protein sequence ID" value="WFD28256.1"/>
    <property type="molecule type" value="Genomic_DNA"/>
</dbReference>
<keyword evidence="4" id="KW-0808">Transferase</keyword>
<protein>
    <recommendedName>
        <fullName evidence="2">non-specific serine/threonine protein kinase</fullName>
        <ecNumber evidence="2">2.7.11.1</ecNumber>
    </recommendedName>
</protein>
<feature type="region of interest" description="Disordered" evidence="10">
    <location>
        <begin position="1"/>
        <end position="55"/>
    </location>
</feature>
<feature type="compositionally biased region" description="Low complexity" evidence="10">
    <location>
        <begin position="243"/>
        <end position="252"/>
    </location>
</feature>
<keyword evidence="3 12" id="KW-0723">Serine/threonine-protein kinase</keyword>
<feature type="compositionally biased region" description="Low complexity" evidence="10">
    <location>
        <begin position="46"/>
        <end position="55"/>
    </location>
</feature>
<evidence type="ECO:0000313" key="13">
    <source>
        <dbReference type="Proteomes" id="UP001213623"/>
    </source>
</evidence>
<evidence type="ECO:0000256" key="4">
    <source>
        <dbReference type="ARBA" id="ARBA00022679"/>
    </source>
</evidence>
<sequence length="629" mass="68504">MAETSHRSPSSSPSQPATRVHSPAPSLVGAPYSVPTSRSHGGGVEPSISTSSLSTMSSPLMLAPSLSMLGDVLEAPASIVPPYVAEDPHWVRRVASVPDTKSLFYSTPPAATQASMLLSSWRPSPYDGCLAPSNDTSTLVGSPVLDGSSESSTGPFADQHSAPSSEAHSERPPPVSSTEATEAAPSDSNGTSTPRRVRLMPSLRVLPRMRPPTESSSNTSRRRLARLFKSKSSGTLHASHRQAAPAVPAVPASLASNQAPPKAVTRIRVGDVQVSPSDFCAIQLLGKGDVGRVYLVQNKEEEKLYAMKVLAKAEMIKRNKIKRVLTEQSILIASNHPFIVPLYHTFQSPDYLYLCMEHCAGGEFFRTLQSLPGHCLSEDAARFYAAEVVAALEYLHLMGFIYRDLKPENILLHQSGHLMLSDFDLSAQAHEQTAAPVVFQATPRSVPMVDTRACIADLRTNSFVGTEEYIAPEVIKGCGHTSSVDWWTLGIFVYEMIYATTPFKGPSRNTTFANVLRKDVSFPDHVSMSAPGKALVRKLLIKDEHKRLGSQLGASEVKQHRWFANISWGLLRHQTPPIRPQPIDTQALVQAAMAEPARTHEWEHQSVVHVNPDDVFHAFRNVTVTRSSP</sequence>
<dbReference type="PROSITE" id="PS50011">
    <property type="entry name" value="PROTEIN_KINASE_DOM"/>
    <property type="match status" value="1"/>
</dbReference>
<keyword evidence="5" id="KW-0547">Nucleotide-binding</keyword>
<proteinExistence type="inferred from homology"/>
<evidence type="ECO:0000256" key="7">
    <source>
        <dbReference type="ARBA" id="ARBA00022840"/>
    </source>
</evidence>
<dbReference type="Pfam" id="PF00069">
    <property type="entry name" value="Pkinase"/>
    <property type="match status" value="1"/>
</dbReference>
<comment type="catalytic activity">
    <reaction evidence="9">
        <text>L-seryl-[protein] + ATP = O-phospho-L-seryl-[protein] + ADP + H(+)</text>
        <dbReference type="Rhea" id="RHEA:17989"/>
        <dbReference type="Rhea" id="RHEA-COMP:9863"/>
        <dbReference type="Rhea" id="RHEA-COMP:11604"/>
        <dbReference type="ChEBI" id="CHEBI:15378"/>
        <dbReference type="ChEBI" id="CHEBI:29999"/>
        <dbReference type="ChEBI" id="CHEBI:30616"/>
        <dbReference type="ChEBI" id="CHEBI:83421"/>
        <dbReference type="ChEBI" id="CHEBI:456216"/>
        <dbReference type="EC" id="2.7.11.1"/>
    </reaction>
</comment>
<evidence type="ECO:0000256" key="5">
    <source>
        <dbReference type="ARBA" id="ARBA00022741"/>
    </source>
</evidence>
<dbReference type="InterPro" id="IPR011009">
    <property type="entry name" value="Kinase-like_dom_sf"/>
</dbReference>
<evidence type="ECO:0000256" key="9">
    <source>
        <dbReference type="ARBA" id="ARBA00048679"/>
    </source>
</evidence>
<name>A0AAF0EP96_9BASI</name>
<dbReference type="CDD" id="cd05574">
    <property type="entry name" value="STKc_phototropin_like"/>
    <property type="match status" value="1"/>
</dbReference>
<keyword evidence="13" id="KW-1185">Reference proteome</keyword>
<accession>A0AAF0EP96</accession>
<dbReference type="SMART" id="SM00220">
    <property type="entry name" value="S_TKc"/>
    <property type="match status" value="1"/>
</dbReference>
<comment type="catalytic activity">
    <reaction evidence="8">
        <text>L-threonyl-[protein] + ATP = O-phospho-L-threonyl-[protein] + ADP + H(+)</text>
        <dbReference type="Rhea" id="RHEA:46608"/>
        <dbReference type="Rhea" id="RHEA-COMP:11060"/>
        <dbReference type="Rhea" id="RHEA-COMP:11605"/>
        <dbReference type="ChEBI" id="CHEBI:15378"/>
        <dbReference type="ChEBI" id="CHEBI:30013"/>
        <dbReference type="ChEBI" id="CHEBI:30616"/>
        <dbReference type="ChEBI" id="CHEBI:61977"/>
        <dbReference type="ChEBI" id="CHEBI:456216"/>
        <dbReference type="EC" id="2.7.11.1"/>
    </reaction>
</comment>
<dbReference type="SUPFAM" id="SSF56112">
    <property type="entry name" value="Protein kinase-like (PK-like)"/>
    <property type="match status" value="1"/>
</dbReference>
<dbReference type="Gene3D" id="3.30.200.20">
    <property type="entry name" value="Phosphorylase Kinase, domain 1"/>
    <property type="match status" value="1"/>
</dbReference>
<keyword evidence="7" id="KW-0067">ATP-binding</keyword>
<keyword evidence="6 12" id="KW-0418">Kinase</keyword>
<evidence type="ECO:0000256" key="6">
    <source>
        <dbReference type="ARBA" id="ARBA00022777"/>
    </source>
</evidence>
<evidence type="ECO:0000259" key="11">
    <source>
        <dbReference type="PROSITE" id="PS50011"/>
    </source>
</evidence>
<feature type="compositionally biased region" description="Basic residues" evidence="10">
    <location>
        <begin position="220"/>
        <end position="229"/>
    </location>
</feature>
<dbReference type="GO" id="GO:0004674">
    <property type="term" value="F:protein serine/threonine kinase activity"/>
    <property type="evidence" value="ECO:0007669"/>
    <property type="project" value="UniProtKB-KW"/>
</dbReference>
<evidence type="ECO:0000313" key="12">
    <source>
        <dbReference type="EMBL" id="WFD28256.1"/>
    </source>
</evidence>
<evidence type="ECO:0000256" key="3">
    <source>
        <dbReference type="ARBA" id="ARBA00022527"/>
    </source>
</evidence>
<dbReference type="InterPro" id="IPR008271">
    <property type="entry name" value="Ser/Thr_kinase_AS"/>
</dbReference>
<evidence type="ECO:0000256" key="2">
    <source>
        <dbReference type="ARBA" id="ARBA00012513"/>
    </source>
</evidence>
<comment type="similarity">
    <text evidence="1">Belongs to the protein kinase superfamily. AGC Ser/Thr protein kinase family.</text>
</comment>
<gene>
    <name evidence="12" type="primary">NRC2</name>
    <name evidence="12" type="ORF">MNAN1_003264</name>
</gene>
<organism evidence="12 13">
    <name type="scientific">Malassezia nana</name>
    <dbReference type="NCBI Taxonomy" id="180528"/>
    <lineage>
        <taxon>Eukaryota</taxon>
        <taxon>Fungi</taxon>
        <taxon>Dikarya</taxon>
        <taxon>Basidiomycota</taxon>
        <taxon>Ustilaginomycotina</taxon>
        <taxon>Malasseziomycetes</taxon>
        <taxon>Malasseziales</taxon>
        <taxon>Malasseziaceae</taxon>
        <taxon>Malassezia</taxon>
    </lineage>
</organism>
<dbReference type="PANTHER" id="PTHR45637">
    <property type="entry name" value="FLIPPASE KINASE 1-RELATED"/>
    <property type="match status" value="1"/>
</dbReference>
<dbReference type="GO" id="GO:0005524">
    <property type="term" value="F:ATP binding"/>
    <property type="evidence" value="ECO:0007669"/>
    <property type="project" value="UniProtKB-KW"/>
</dbReference>
<evidence type="ECO:0000256" key="10">
    <source>
        <dbReference type="SAM" id="MobiDB-lite"/>
    </source>
</evidence>
<evidence type="ECO:0000256" key="1">
    <source>
        <dbReference type="ARBA" id="ARBA00009903"/>
    </source>
</evidence>
<feature type="domain" description="Protein kinase" evidence="11">
    <location>
        <begin position="279"/>
        <end position="563"/>
    </location>
</feature>
<dbReference type="FunFam" id="3.30.200.20:FF:000042">
    <property type="entry name" value="Aurora kinase A"/>
    <property type="match status" value="1"/>
</dbReference>
<dbReference type="Proteomes" id="UP001213623">
    <property type="component" value="Chromosome 6"/>
</dbReference>
<dbReference type="EC" id="2.7.11.1" evidence="2"/>
<dbReference type="Gene3D" id="1.10.510.10">
    <property type="entry name" value="Transferase(Phosphotransferase) domain 1"/>
    <property type="match status" value="1"/>
</dbReference>
<feature type="compositionally biased region" description="Polar residues" evidence="10">
    <location>
        <begin position="176"/>
        <end position="194"/>
    </location>
</feature>
<dbReference type="PROSITE" id="PS00108">
    <property type="entry name" value="PROTEIN_KINASE_ST"/>
    <property type="match status" value="1"/>
</dbReference>